<protein>
    <submittedName>
        <fullName evidence="3">Uncharacterized protein</fullName>
    </submittedName>
</protein>
<keyword evidence="2" id="KW-0472">Membrane</keyword>
<accession>A0AAN9BIN1</accession>
<keyword evidence="2" id="KW-0812">Transmembrane</keyword>
<feature type="transmembrane region" description="Helical" evidence="2">
    <location>
        <begin position="70"/>
        <end position="96"/>
    </location>
</feature>
<sequence>MTLSDATSTLQSGPSPLTFDLPAARCEHSGVYTCTGSNGYGRDVIDTTSLCVLCDGETQGQIERGDDTSYFSVAVGLGVVLALLVTVNVVVVVWLWRRQWNLPWAEKQQQGQESKTSSPVVNVRNATPSTLSSTGEYSSLEMSDVGLRSIYSGPTSISDTETSDVSRTSAVYENTQR</sequence>
<dbReference type="InterPro" id="IPR036179">
    <property type="entry name" value="Ig-like_dom_sf"/>
</dbReference>
<keyword evidence="4" id="KW-1185">Reference proteome</keyword>
<dbReference type="Proteomes" id="UP001374579">
    <property type="component" value="Unassembled WGS sequence"/>
</dbReference>
<dbReference type="AlphaFoldDB" id="A0AAN9BIN1"/>
<evidence type="ECO:0000256" key="2">
    <source>
        <dbReference type="SAM" id="Phobius"/>
    </source>
</evidence>
<proteinExistence type="predicted"/>
<dbReference type="SUPFAM" id="SSF48726">
    <property type="entry name" value="Immunoglobulin"/>
    <property type="match status" value="1"/>
</dbReference>
<reference evidence="3 4" key="1">
    <citation type="submission" date="2024-02" db="EMBL/GenBank/DDBJ databases">
        <title>Chromosome-scale genome assembly of the rough periwinkle Littorina saxatilis.</title>
        <authorList>
            <person name="De Jode A."/>
            <person name="Faria R."/>
            <person name="Formenti G."/>
            <person name="Sims Y."/>
            <person name="Smith T.P."/>
            <person name="Tracey A."/>
            <person name="Wood J.M.D."/>
            <person name="Zagrodzka Z.B."/>
            <person name="Johannesson K."/>
            <person name="Butlin R.K."/>
            <person name="Leder E.H."/>
        </authorList>
    </citation>
    <scope>NUCLEOTIDE SEQUENCE [LARGE SCALE GENOMIC DNA]</scope>
    <source>
        <strain evidence="3">Snail1</strain>
        <tissue evidence="3">Muscle</tissue>
    </source>
</reference>
<organism evidence="3 4">
    <name type="scientific">Littorina saxatilis</name>
    <dbReference type="NCBI Taxonomy" id="31220"/>
    <lineage>
        <taxon>Eukaryota</taxon>
        <taxon>Metazoa</taxon>
        <taxon>Spiralia</taxon>
        <taxon>Lophotrochozoa</taxon>
        <taxon>Mollusca</taxon>
        <taxon>Gastropoda</taxon>
        <taxon>Caenogastropoda</taxon>
        <taxon>Littorinimorpha</taxon>
        <taxon>Littorinoidea</taxon>
        <taxon>Littorinidae</taxon>
        <taxon>Littorina</taxon>
    </lineage>
</organism>
<gene>
    <name evidence="3" type="ORF">V1264_017192</name>
</gene>
<dbReference type="EMBL" id="JBAMIC010000007">
    <property type="protein sequence ID" value="KAK7105868.1"/>
    <property type="molecule type" value="Genomic_DNA"/>
</dbReference>
<evidence type="ECO:0000313" key="4">
    <source>
        <dbReference type="Proteomes" id="UP001374579"/>
    </source>
</evidence>
<evidence type="ECO:0000313" key="3">
    <source>
        <dbReference type="EMBL" id="KAK7105868.1"/>
    </source>
</evidence>
<feature type="region of interest" description="Disordered" evidence="1">
    <location>
        <begin position="107"/>
        <end position="138"/>
    </location>
</feature>
<comment type="caution">
    <text evidence="3">The sequence shown here is derived from an EMBL/GenBank/DDBJ whole genome shotgun (WGS) entry which is preliminary data.</text>
</comment>
<name>A0AAN9BIN1_9CAEN</name>
<feature type="region of interest" description="Disordered" evidence="1">
    <location>
        <begin position="153"/>
        <end position="177"/>
    </location>
</feature>
<keyword evidence="2" id="KW-1133">Transmembrane helix</keyword>
<evidence type="ECO:0000256" key="1">
    <source>
        <dbReference type="SAM" id="MobiDB-lite"/>
    </source>
</evidence>